<comment type="caution">
    <text evidence="2">The sequence shown here is derived from an EMBL/GenBank/DDBJ whole genome shotgun (WGS) entry which is preliminary data.</text>
</comment>
<reference evidence="2 3" key="1">
    <citation type="journal article" date="2016" name="Nat. Commun.">
        <title>Thousands of microbial genomes shed light on interconnected biogeochemical processes in an aquifer system.</title>
        <authorList>
            <person name="Anantharaman K."/>
            <person name="Brown C.T."/>
            <person name="Hug L.A."/>
            <person name="Sharon I."/>
            <person name="Castelle C.J."/>
            <person name="Probst A.J."/>
            <person name="Thomas B.C."/>
            <person name="Singh A."/>
            <person name="Wilkins M.J."/>
            <person name="Karaoz U."/>
            <person name="Brodie E.L."/>
            <person name="Williams K.H."/>
            <person name="Hubbard S.S."/>
            <person name="Banfield J.F."/>
        </authorList>
    </citation>
    <scope>NUCLEOTIDE SEQUENCE [LARGE SCALE GENOMIC DNA]</scope>
</reference>
<evidence type="ECO:0000313" key="3">
    <source>
        <dbReference type="Proteomes" id="UP000176581"/>
    </source>
</evidence>
<proteinExistence type="predicted"/>
<name>A0A1F8FNN4_9BACT</name>
<sequence>MAYRSTFAKFIVLLIVIGVLLPSFFAFALLDDIAEIGQCALRNKLKSFLSDVIGAVVKKIKSLIKGLICGAISTISMGLIKCGPDPVDDQGGATASLVAKETIQDIIARCIGRQALSRMNLGILDIARTSGRDGGTTWIQNWRNLQLDSQYRGEGVFRGMLASTQLCNYFGNDLKQSFGATQKVNLSPIRTRADDFDSFQVRAGCTLPDNFNFNAYKNDFSGNGGWEAWSRLMEPQNNPYGSLFMALDEANKQRAIEESADINQALSNEGFLGISGDNAKNSCLIPDAAGKCLAYRNIKTPGVVISNATVDAAIRSELNWLVSVDEINELLVDMFAVVVNRLKNLDTEDASVPSIELDADIGGPISSGFNRFDTCADGCMQTYCSSTDTGKEYDCSSVSPVAFDSCLASCIGVSFCGNNTCEVGENALTCPQDCPLTFPAPAPLPPSPPPPSQPPPLGGGIGNDPGAPATVGDLGSVVWGDTSEVAGWAITAGFSPVVTGGGSGMDLNYDKAGVWPPVPVPGITTGSDTLVGNPWIFVFRNGNWVASTWDWMLPNQINKDTSNLFAPGNALRGGLSDFSPQSGETYGFMMSCLARDSTRNCSERSDVVMITWP</sequence>
<dbReference type="EMBL" id="MGJV01000028">
    <property type="protein sequence ID" value="OGN14036.1"/>
    <property type="molecule type" value="Genomic_DNA"/>
</dbReference>
<dbReference type="Proteomes" id="UP000176581">
    <property type="component" value="Unassembled WGS sequence"/>
</dbReference>
<accession>A0A1F8FNN4</accession>
<feature type="compositionally biased region" description="Pro residues" evidence="1">
    <location>
        <begin position="441"/>
        <end position="457"/>
    </location>
</feature>
<feature type="region of interest" description="Disordered" evidence="1">
    <location>
        <begin position="441"/>
        <end position="474"/>
    </location>
</feature>
<gene>
    <name evidence="2" type="ORF">A3J47_01950</name>
</gene>
<organism evidence="2 3">
    <name type="scientific">Candidatus Yanofskybacteria bacterium RIFCSPHIGHO2_02_FULL_43_22</name>
    <dbReference type="NCBI Taxonomy" id="1802681"/>
    <lineage>
        <taxon>Bacteria</taxon>
        <taxon>Candidatus Yanofskyibacteriota</taxon>
    </lineage>
</organism>
<dbReference type="AlphaFoldDB" id="A0A1F8FNN4"/>
<evidence type="ECO:0000256" key="1">
    <source>
        <dbReference type="SAM" id="MobiDB-lite"/>
    </source>
</evidence>
<protein>
    <submittedName>
        <fullName evidence="2">Uncharacterized protein</fullName>
    </submittedName>
</protein>
<evidence type="ECO:0000313" key="2">
    <source>
        <dbReference type="EMBL" id="OGN14036.1"/>
    </source>
</evidence>